<dbReference type="InterPro" id="IPR003488">
    <property type="entry name" value="DprA"/>
</dbReference>
<evidence type="ECO:0000256" key="1">
    <source>
        <dbReference type="ARBA" id="ARBA00006525"/>
    </source>
</evidence>
<dbReference type="Proteomes" id="UP000071065">
    <property type="component" value="Chromosome"/>
</dbReference>
<dbReference type="SUPFAM" id="SSF47781">
    <property type="entry name" value="RuvA domain 2-like"/>
    <property type="match status" value="1"/>
</dbReference>
<sequence length="387" mass="41961">MTLELTRPNTEQEALHQQEWQELRQWLLLSFISGLGAVRYRALLKEFGHPESILNATYDQLRAGLPDKLARCIAGKPETSDISERIEHTRNWLESSEAHHIIPLSSPAYPVRLKEISDAPPLIYVIGNPKLLSEPQLAIVGSRRPTPQGRRLAHDLALELGKSGLVITSGLALGIDAAAHQGVLSSYGSTVAVLGTGVDQIYPRNHQSLYSLIAQQGAIVSEFPLGTSASPGHFPRRNRIISGLSLGVLVVEAEQKSGSLISARLAAEQGRDVFAVPGSVLNPLSKGCHQLLREGAVLVESHEDVLLELQPQLEPMLDETDPEPEIVSDAINSQHLHVLDCMGFDVASMDLLSQVSGLPCAELSVVLTELEMEGLVQSVPGGFVRVR</sequence>
<dbReference type="EMBL" id="CP013251">
    <property type="protein sequence ID" value="AMO54295.1"/>
    <property type="molecule type" value="Genomic_DNA"/>
</dbReference>
<reference evidence="4 5" key="1">
    <citation type="journal article" date="2016" name="Front. Microbiol.">
        <title>Genomic Insight into the Host-Endosymbiont Relationship of Endozoicomonas montiporae CL-33(T) with its Coral Host.</title>
        <authorList>
            <person name="Ding J.-Y."/>
            <person name="Shiu J.-H."/>
            <person name="Chen W.-M."/>
            <person name="Chiang Y.-R."/>
            <person name="Tang S.-L."/>
        </authorList>
    </citation>
    <scope>NUCLEOTIDE SEQUENCE [LARGE SCALE GENOMIC DNA]</scope>
    <source>
        <strain evidence="4 5">CL-33</strain>
    </source>
</reference>
<dbReference type="SUPFAM" id="SSF102405">
    <property type="entry name" value="MCP/YpsA-like"/>
    <property type="match status" value="1"/>
</dbReference>
<dbReference type="InterPro" id="IPR036388">
    <property type="entry name" value="WH-like_DNA-bd_sf"/>
</dbReference>
<dbReference type="STRING" id="570277.EZMO1_0019"/>
<dbReference type="GO" id="GO:0009294">
    <property type="term" value="P:DNA-mediated transformation"/>
    <property type="evidence" value="ECO:0007669"/>
    <property type="project" value="InterPro"/>
</dbReference>
<dbReference type="AlphaFoldDB" id="A0A142B6B9"/>
<dbReference type="PANTHER" id="PTHR43022">
    <property type="entry name" value="PROTEIN SMF"/>
    <property type="match status" value="1"/>
</dbReference>
<dbReference type="Pfam" id="PF02481">
    <property type="entry name" value="DNA_processg_A"/>
    <property type="match status" value="1"/>
</dbReference>
<feature type="domain" description="DprA winged helix" evidence="3">
    <location>
        <begin position="332"/>
        <end position="382"/>
    </location>
</feature>
<name>A0A142B6B9_9GAMM</name>
<dbReference type="RefSeq" id="WP_051790566.1">
    <property type="nucleotide sequence ID" value="NZ_CP013251.1"/>
</dbReference>
<dbReference type="PANTHER" id="PTHR43022:SF1">
    <property type="entry name" value="PROTEIN SMF"/>
    <property type="match status" value="1"/>
</dbReference>
<dbReference type="InterPro" id="IPR010994">
    <property type="entry name" value="RuvA_2-like"/>
</dbReference>
<protein>
    <submittedName>
        <fullName evidence="4">DNA protecting protein dpra</fullName>
    </submittedName>
</protein>
<evidence type="ECO:0000259" key="3">
    <source>
        <dbReference type="Pfam" id="PF17782"/>
    </source>
</evidence>
<evidence type="ECO:0000313" key="5">
    <source>
        <dbReference type="Proteomes" id="UP000071065"/>
    </source>
</evidence>
<evidence type="ECO:0000313" key="4">
    <source>
        <dbReference type="EMBL" id="AMO54295.1"/>
    </source>
</evidence>
<feature type="domain" description="Smf/DprA SLOG" evidence="2">
    <location>
        <begin position="101"/>
        <end position="309"/>
    </location>
</feature>
<proteinExistence type="inferred from homology"/>
<organism evidence="4 5">
    <name type="scientific">Endozoicomonas montiporae CL-33</name>
    <dbReference type="NCBI Taxonomy" id="570277"/>
    <lineage>
        <taxon>Bacteria</taxon>
        <taxon>Pseudomonadati</taxon>
        <taxon>Pseudomonadota</taxon>
        <taxon>Gammaproteobacteria</taxon>
        <taxon>Oceanospirillales</taxon>
        <taxon>Endozoicomonadaceae</taxon>
        <taxon>Endozoicomonas</taxon>
    </lineage>
</organism>
<dbReference type="Gene3D" id="3.40.50.450">
    <property type="match status" value="1"/>
</dbReference>
<accession>A0A142B6B9</accession>
<dbReference type="PATRIC" id="fig|570277.3.peg.19"/>
<dbReference type="OrthoDB" id="9785707at2"/>
<comment type="similarity">
    <text evidence="1">Belongs to the DprA/Smf family.</text>
</comment>
<dbReference type="InterPro" id="IPR057666">
    <property type="entry name" value="DrpA_SLOG"/>
</dbReference>
<dbReference type="NCBIfam" id="TIGR00732">
    <property type="entry name" value="dprA"/>
    <property type="match status" value="1"/>
</dbReference>
<dbReference type="KEGG" id="emp:EZMO1_0019"/>
<evidence type="ECO:0000259" key="2">
    <source>
        <dbReference type="Pfam" id="PF02481"/>
    </source>
</evidence>
<dbReference type="InterPro" id="IPR041614">
    <property type="entry name" value="DprA_WH"/>
</dbReference>
<dbReference type="Gene3D" id="1.10.10.10">
    <property type="entry name" value="Winged helix-like DNA-binding domain superfamily/Winged helix DNA-binding domain"/>
    <property type="match status" value="1"/>
</dbReference>
<gene>
    <name evidence="4" type="primary">smf</name>
    <name evidence="4" type="ORF">EZMO1_0019</name>
</gene>
<dbReference type="Pfam" id="PF17782">
    <property type="entry name" value="WHD_DprA"/>
    <property type="match status" value="1"/>
</dbReference>